<evidence type="ECO:0000313" key="3">
    <source>
        <dbReference type="Proteomes" id="UP000433406"/>
    </source>
</evidence>
<proteinExistence type="predicted"/>
<dbReference type="InterPro" id="IPR006680">
    <property type="entry name" value="Amidohydro-rel"/>
</dbReference>
<dbReference type="GO" id="GO:0005737">
    <property type="term" value="C:cytoplasm"/>
    <property type="evidence" value="ECO:0007669"/>
    <property type="project" value="TreeGrafter"/>
</dbReference>
<dbReference type="InterPro" id="IPR011059">
    <property type="entry name" value="Metal-dep_hydrolase_composite"/>
</dbReference>
<reference evidence="2 3" key="1">
    <citation type="submission" date="2019-10" db="EMBL/GenBank/DDBJ databases">
        <title>Nocardioides novel species isolated from the excrement of Marmot.</title>
        <authorList>
            <person name="Zhang G."/>
        </authorList>
    </citation>
    <scope>NUCLEOTIDE SEQUENCE [LARGE SCALE GENOMIC DNA]</scope>
    <source>
        <strain evidence="3">zg-579</strain>
    </source>
</reference>
<dbReference type="GO" id="GO:0004038">
    <property type="term" value="F:allantoinase activity"/>
    <property type="evidence" value="ECO:0007669"/>
    <property type="project" value="TreeGrafter"/>
</dbReference>
<comment type="caution">
    <text evidence="2">The sequence shown here is derived from an EMBL/GenBank/DDBJ whole genome shotgun (WGS) entry which is preliminary data.</text>
</comment>
<keyword evidence="2" id="KW-0378">Hydrolase</keyword>
<dbReference type="PANTHER" id="PTHR43668:SF2">
    <property type="entry name" value="ALLANTOINASE"/>
    <property type="match status" value="1"/>
</dbReference>
<dbReference type="AlphaFoldDB" id="A0A6I3J1G3"/>
<dbReference type="SUPFAM" id="SSF51556">
    <property type="entry name" value="Metallo-dependent hydrolases"/>
    <property type="match status" value="1"/>
</dbReference>
<dbReference type="Pfam" id="PF01979">
    <property type="entry name" value="Amidohydro_1"/>
    <property type="match status" value="1"/>
</dbReference>
<sequence>MSAADKIFTNVRVVHHDHAEPQAWDVAVSDGVITAVGPDLDRTGAEVVDGQGRLLFPGVVDAHQHWGIYNPLSDDTAIESRACAQGGVTTALNYMRTGQYYLNKGGSYADFFPQVLAAAEGRSYVDYGFHLAPMSKEHLGEVSSLVGEHGVTSFKIFMFYGSHGLHGRSASQSDFLMIPEGERYDLAHFEFVMRAVQKARQDHPELADEISLSLHCETAEIMTAYTRMVEEEGTLTGLAAYSASRPQHSEGLAVTIASYLAHETDLPTINLLHLTSAKAMDAALRMAATFPEVDFRREVTIGHLLADIDTAANLGAKVNPPIRPREDVEALWSHVLDGNVDWVVSDHACCKDEMKFGDPREDIFVAKSGFGGAEYLLAGMVSEGGSRGLPMGEIARMTALNPARRFGLRSKGAIEVGLDADLVLVDPEVRWTVRAAESESAQEYTPFEGFEMTAQVTDTFLRGEAVLVDGKVVGEPRGTYLRRPTGR</sequence>
<dbReference type="InterPro" id="IPR050138">
    <property type="entry name" value="DHOase/Allantoinase_Hydrolase"/>
</dbReference>
<evidence type="ECO:0000313" key="2">
    <source>
        <dbReference type="EMBL" id="MTB94146.1"/>
    </source>
</evidence>
<dbReference type="PANTHER" id="PTHR43668">
    <property type="entry name" value="ALLANTOINASE"/>
    <property type="match status" value="1"/>
</dbReference>
<protein>
    <submittedName>
        <fullName evidence="2">Amidohydrolase family protein</fullName>
    </submittedName>
</protein>
<organism evidence="2 3">
    <name type="scientific">Nocardioides marmotae</name>
    <dbReference type="NCBI Taxonomy" id="2663857"/>
    <lineage>
        <taxon>Bacteria</taxon>
        <taxon>Bacillati</taxon>
        <taxon>Actinomycetota</taxon>
        <taxon>Actinomycetes</taxon>
        <taxon>Propionibacteriales</taxon>
        <taxon>Nocardioidaceae</taxon>
        <taxon>Nocardioides</taxon>
    </lineage>
</organism>
<feature type="domain" description="Amidohydrolase-related" evidence="1">
    <location>
        <begin position="55"/>
        <end position="466"/>
    </location>
</feature>
<dbReference type="RefSeq" id="WP_154613895.1">
    <property type="nucleotide sequence ID" value="NZ_CP053660.1"/>
</dbReference>
<evidence type="ECO:0000259" key="1">
    <source>
        <dbReference type="Pfam" id="PF01979"/>
    </source>
</evidence>
<dbReference type="SUPFAM" id="SSF51338">
    <property type="entry name" value="Composite domain of metallo-dependent hydrolases"/>
    <property type="match status" value="1"/>
</dbReference>
<dbReference type="Gene3D" id="2.30.40.10">
    <property type="entry name" value="Urease, subunit C, domain 1"/>
    <property type="match status" value="1"/>
</dbReference>
<gene>
    <name evidence="2" type="ORF">GGQ22_03535</name>
</gene>
<dbReference type="EMBL" id="WLCI01000003">
    <property type="protein sequence ID" value="MTB94146.1"/>
    <property type="molecule type" value="Genomic_DNA"/>
</dbReference>
<dbReference type="Gene3D" id="3.20.20.140">
    <property type="entry name" value="Metal-dependent hydrolases"/>
    <property type="match status" value="1"/>
</dbReference>
<dbReference type="Proteomes" id="UP000433406">
    <property type="component" value="Unassembled WGS sequence"/>
</dbReference>
<keyword evidence="3" id="KW-1185">Reference proteome</keyword>
<accession>A0A6I3J1G3</accession>
<dbReference type="GO" id="GO:0006145">
    <property type="term" value="P:purine nucleobase catabolic process"/>
    <property type="evidence" value="ECO:0007669"/>
    <property type="project" value="TreeGrafter"/>
</dbReference>
<name>A0A6I3J1G3_9ACTN</name>
<dbReference type="InterPro" id="IPR032466">
    <property type="entry name" value="Metal_Hydrolase"/>
</dbReference>